<reference evidence="1" key="1">
    <citation type="submission" date="2018-02" db="EMBL/GenBank/DDBJ databases">
        <authorList>
            <person name="Cohen D.B."/>
            <person name="Kent A.D."/>
        </authorList>
    </citation>
    <scope>NUCLEOTIDE SEQUENCE</scope>
</reference>
<evidence type="ECO:0000313" key="1">
    <source>
        <dbReference type="EMBL" id="SPD22949.1"/>
    </source>
</evidence>
<organism evidence="1">
    <name type="scientific">Fagus sylvatica</name>
    <name type="common">Beechnut</name>
    <dbReference type="NCBI Taxonomy" id="28930"/>
    <lineage>
        <taxon>Eukaryota</taxon>
        <taxon>Viridiplantae</taxon>
        <taxon>Streptophyta</taxon>
        <taxon>Embryophyta</taxon>
        <taxon>Tracheophyta</taxon>
        <taxon>Spermatophyta</taxon>
        <taxon>Magnoliopsida</taxon>
        <taxon>eudicotyledons</taxon>
        <taxon>Gunneridae</taxon>
        <taxon>Pentapetalae</taxon>
        <taxon>rosids</taxon>
        <taxon>fabids</taxon>
        <taxon>Fagales</taxon>
        <taxon>Fagaceae</taxon>
        <taxon>Fagus</taxon>
    </lineage>
</organism>
<protein>
    <submittedName>
        <fullName evidence="1">Uncharacterized protein</fullName>
    </submittedName>
</protein>
<accession>A0A2N9IFZ2</accession>
<dbReference type="EMBL" id="OIVN01005556">
    <property type="protein sequence ID" value="SPD22949.1"/>
    <property type="molecule type" value="Genomic_DNA"/>
</dbReference>
<gene>
    <name evidence="1" type="ORF">FSB_LOCUS50831</name>
</gene>
<name>A0A2N9IFZ2_FAGSY</name>
<dbReference type="AlphaFoldDB" id="A0A2N9IFZ2"/>
<proteinExistence type="predicted"/>
<sequence length="59" mass="6241">MAEEVCGLLLSDIGEGSTCDDQLSCFDTAFSAPIPEDLRSSYLQGAVSVFTCFLSEVAT</sequence>